<dbReference type="AlphaFoldDB" id="A0A9W7L030"/>
<comment type="caution">
    <text evidence="2">The sequence shown here is derived from an EMBL/GenBank/DDBJ whole genome shotgun (WGS) entry which is preliminary data.</text>
</comment>
<dbReference type="EMBL" id="BRXW01000294">
    <property type="protein sequence ID" value="GMI17510.1"/>
    <property type="molecule type" value="Genomic_DNA"/>
</dbReference>
<dbReference type="OrthoDB" id="192210at2759"/>
<evidence type="ECO:0000256" key="1">
    <source>
        <dbReference type="SAM" id="SignalP"/>
    </source>
</evidence>
<gene>
    <name evidence="2" type="ORF">TrLO_g13099</name>
</gene>
<accession>A0A9W7L030</accession>
<organism evidence="2 3">
    <name type="scientific">Triparma laevis f. longispina</name>
    <dbReference type="NCBI Taxonomy" id="1714387"/>
    <lineage>
        <taxon>Eukaryota</taxon>
        <taxon>Sar</taxon>
        <taxon>Stramenopiles</taxon>
        <taxon>Ochrophyta</taxon>
        <taxon>Bolidophyceae</taxon>
        <taxon>Parmales</taxon>
        <taxon>Triparmaceae</taxon>
        <taxon>Triparma</taxon>
    </lineage>
</organism>
<feature type="chain" id="PRO_5040755965" evidence="1">
    <location>
        <begin position="22"/>
        <end position="393"/>
    </location>
</feature>
<feature type="signal peptide" evidence="1">
    <location>
        <begin position="1"/>
        <end position="21"/>
    </location>
</feature>
<keyword evidence="1" id="KW-0732">Signal</keyword>
<name>A0A9W7L030_9STRA</name>
<sequence>MRILILLTLLLQSLSIPEKLALSNAIDLDSTVRSSFLDLRNEDDAINIVSNVTQVVKTYSSLRRYQRALGHLSVVKQALPPPYYAYKIAGLESKVLSCFSDYNEAVFVLHNARDNLLKYLGKLGREELGEYFDVWEGIYGFTSQLITWYANTGGLESVDRLSHWMVENGPYRTKFQLPIQYIPELPMNPWPRDAPFDEVQGIVERGLGIFREEWKTETVQEELSYSHDPDCLLGIIPDIDLSLQYFKTIDVITDENKIHCNIPPPQIIIEVDADGNEVETTLEPPEISPICRILNEINDLHRVKKMTYNTISSYGKTLGHFGESNAYLNIIANLDPSKKPCLKLTVNRVERLIDNDEIILFDDSFWTILENVCDSPVSFIRIDVHHPQFREMK</sequence>
<evidence type="ECO:0000313" key="3">
    <source>
        <dbReference type="Proteomes" id="UP001165122"/>
    </source>
</evidence>
<evidence type="ECO:0000313" key="2">
    <source>
        <dbReference type="EMBL" id="GMI17510.1"/>
    </source>
</evidence>
<keyword evidence="3" id="KW-1185">Reference proteome</keyword>
<reference evidence="3" key="1">
    <citation type="journal article" date="2023" name="Commun. Biol.">
        <title>Genome analysis of Parmales, the sister group of diatoms, reveals the evolutionary specialization of diatoms from phago-mixotrophs to photoautotrophs.</title>
        <authorList>
            <person name="Ban H."/>
            <person name="Sato S."/>
            <person name="Yoshikawa S."/>
            <person name="Yamada K."/>
            <person name="Nakamura Y."/>
            <person name="Ichinomiya M."/>
            <person name="Sato N."/>
            <person name="Blanc-Mathieu R."/>
            <person name="Endo H."/>
            <person name="Kuwata A."/>
            <person name="Ogata H."/>
        </authorList>
    </citation>
    <scope>NUCLEOTIDE SEQUENCE [LARGE SCALE GENOMIC DNA]</scope>
    <source>
        <strain evidence="3">NIES 3700</strain>
    </source>
</reference>
<protein>
    <submittedName>
        <fullName evidence="2">Uncharacterized protein</fullName>
    </submittedName>
</protein>
<proteinExistence type="predicted"/>
<dbReference type="Proteomes" id="UP001165122">
    <property type="component" value="Unassembled WGS sequence"/>
</dbReference>